<dbReference type="InterPro" id="IPR031304">
    <property type="entry name" value="SLT_2"/>
</dbReference>
<keyword evidence="2" id="KW-0812">Transmembrane</keyword>
<feature type="domain" description="Transglycosylase SLT" evidence="3">
    <location>
        <begin position="180"/>
        <end position="240"/>
    </location>
</feature>
<dbReference type="GO" id="GO:0009253">
    <property type="term" value="P:peptidoglycan catabolic process"/>
    <property type="evidence" value="ECO:0007669"/>
    <property type="project" value="TreeGrafter"/>
</dbReference>
<keyword evidence="2" id="KW-1133">Transmembrane helix</keyword>
<dbReference type="InterPro" id="IPR023346">
    <property type="entry name" value="Lysozyme-like_dom_sf"/>
</dbReference>
<dbReference type="PANTHER" id="PTHR30163:SF8">
    <property type="entry name" value="LYTIC MUREIN TRANSGLYCOSYLASE"/>
    <property type="match status" value="1"/>
</dbReference>
<name>A0A4S8N9J7_9ACTN</name>
<sequence length="265" mass="26830">MTFPSVNFDRALGVTVVTLTVIALGIVGAAVALANGVIGGDGQRAGEVTIQSPAPPPPGVVDRADTGASTGASVGVVVDPYLPDPAWLGRTAAATGIPERALAAYARAHLQILDEQPDCAVAWNTVAALGAVESGHGTFGGAQLGADGRPSPEIRGPALDGGDFAAIRDTDGGSLDGDTTWDRAVGPLQFIPSTWADWAADGNRDGTADPDQIDDAALAAGRYLCHSGELDTPEAWQRAVFSFNHSDAYVADIAGLANSYAVAAG</sequence>
<dbReference type="SUPFAM" id="SSF53955">
    <property type="entry name" value="Lysozyme-like"/>
    <property type="match status" value="1"/>
</dbReference>
<dbReference type="CDD" id="cd13399">
    <property type="entry name" value="Slt35-like"/>
    <property type="match status" value="1"/>
</dbReference>
<dbReference type="Pfam" id="PF13406">
    <property type="entry name" value="SLT_2"/>
    <property type="match status" value="1"/>
</dbReference>
<keyword evidence="2" id="KW-0472">Membrane</keyword>
<dbReference type="OrthoDB" id="9796191at2"/>
<dbReference type="AlphaFoldDB" id="A0A4S8N9J7"/>
<dbReference type="EMBL" id="STGW01000006">
    <property type="protein sequence ID" value="THV13010.1"/>
    <property type="molecule type" value="Genomic_DNA"/>
</dbReference>
<dbReference type="PANTHER" id="PTHR30163">
    <property type="entry name" value="MEMBRANE-BOUND LYTIC MUREIN TRANSGLYCOSYLASE B"/>
    <property type="match status" value="1"/>
</dbReference>
<dbReference type="GO" id="GO:0008933">
    <property type="term" value="F:peptidoglycan lytic transglycosylase activity"/>
    <property type="evidence" value="ECO:0007669"/>
    <property type="project" value="TreeGrafter"/>
</dbReference>
<evidence type="ECO:0000313" key="4">
    <source>
        <dbReference type="EMBL" id="THV13010.1"/>
    </source>
</evidence>
<feature type="transmembrane region" description="Helical" evidence="2">
    <location>
        <begin position="12"/>
        <end position="34"/>
    </location>
</feature>
<keyword evidence="5" id="KW-1185">Reference proteome</keyword>
<organism evidence="4 5">
    <name type="scientific">Nocardioides caeni</name>
    <dbReference type="NCBI Taxonomy" id="574700"/>
    <lineage>
        <taxon>Bacteria</taxon>
        <taxon>Bacillati</taxon>
        <taxon>Actinomycetota</taxon>
        <taxon>Actinomycetes</taxon>
        <taxon>Propionibacteriales</taxon>
        <taxon>Nocardioidaceae</taxon>
        <taxon>Nocardioides</taxon>
    </lineage>
</organism>
<dbReference type="Gene3D" id="1.10.530.10">
    <property type="match status" value="1"/>
</dbReference>
<dbReference type="InterPro" id="IPR043426">
    <property type="entry name" value="MltB-like"/>
</dbReference>
<proteinExistence type="predicted"/>
<evidence type="ECO:0000256" key="2">
    <source>
        <dbReference type="SAM" id="Phobius"/>
    </source>
</evidence>
<accession>A0A4S8N9J7</accession>
<evidence type="ECO:0000256" key="1">
    <source>
        <dbReference type="SAM" id="MobiDB-lite"/>
    </source>
</evidence>
<gene>
    <name evidence="4" type="ORF">E9934_11630</name>
</gene>
<feature type="region of interest" description="Disordered" evidence="1">
    <location>
        <begin position="47"/>
        <end position="66"/>
    </location>
</feature>
<evidence type="ECO:0000313" key="5">
    <source>
        <dbReference type="Proteomes" id="UP000307087"/>
    </source>
</evidence>
<evidence type="ECO:0000259" key="3">
    <source>
        <dbReference type="Pfam" id="PF13406"/>
    </source>
</evidence>
<comment type="caution">
    <text evidence="4">The sequence shown here is derived from an EMBL/GenBank/DDBJ whole genome shotgun (WGS) entry which is preliminary data.</text>
</comment>
<protein>
    <submittedName>
        <fullName evidence="4">Murein transglycosylase</fullName>
    </submittedName>
</protein>
<dbReference type="Proteomes" id="UP000307087">
    <property type="component" value="Unassembled WGS sequence"/>
</dbReference>
<reference evidence="4 5" key="1">
    <citation type="journal article" date="2009" name="Int. J. Syst. Evol. Microbiol.">
        <title>Nocardioides caeni sp. nov., isolated from wastewater.</title>
        <authorList>
            <person name="Yoon J.H."/>
            <person name="Kang S.J."/>
            <person name="Park S."/>
            <person name="Kim W."/>
            <person name="Oh T.K."/>
        </authorList>
    </citation>
    <scope>NUCLEOTIDE SEQUENCE [LARGE SCALE GENOMIC DNA]</scope>
    <source>
        <strain evidence="4 5">DSM 23134</strain>
    </source>
</reference>